<dbReference type="eggNOG" id="ENOG502T15E">
    <property type="taxonomic scope" value="Eukaryota"/>
</dbReference>
<dbReference type="VEuPathDB" id="FungiDB:HMPREF1541_11001"/>
<feature type="compositionally biased region" description="Polar residues" evidence="1">
    <location>
        <begin position="188"/>
        <end position="197"/>
    </location>
</feature>
<dbReference type="STRING" id="1220924.W2S5K3"/>
<dbReference type="OrthoDB" id="3903267at2759"/>
<dbReference type="AlphaFoldDB" id="W2S5K3"/>
<keyword evidence="3" id="KW-1185">Reference proteome</keyword>
<dbReference type="RefSeq" id="XP_008713892.1">
    <property type="nucleotide sequence ID" value="XM_008715670.1"/>
</dbReference>
<organism evidence="2 3">
    <name type="scientific">Cyphellophora europaea (strain CBS 101466)</name>
    <name type="common">Phialophora europaea</name>
    <dbReference type="NCBI Taxonomy" id="1220924"/>
    <lineage>
        <taxon>Eukaryota</taxon>
        <taxon>Fungi</taxon>
        <taxon>Dikarya</taxon>
        <taxon>Ascomycota</taxon>
        <taxon>Pezizomycotina</taxon>
        <taxon>Eurotiomycetes</taxon>
        <taxon>Chaetothyriomycetidae</taxon>
        <taxon>Chaetothyriales</taxon>
        <taxon>Cyphellophoraceae</taxon>
        <taxon>Cyphellophora</taxon>
    </lineage>
</organism>
<dbReference type="InParanoid" id="W2S5K3"/>
<dbReference type="GeneID" id="19978340"/>
<dbReference type="EMBL" id="KB822717">
    <property type="protein sequence ID" value="ETN43870.1"/>
    <property type="molecule type" value="Genomic_DNA"/>
</dbReference>
<protein>
    <recommendedName>
        <fullName evidence="4">Myb-like domain-containing protein</fullName>
    </recommendedName>
</protein>
<name>W2S5K3_CYPE1</name>
<accession>W2S5K3</accession>
<feature type="compositionally biased region" description="Basic residues" evidence="1">
    <location>
        <begin position="160"/>
        <end position="175"/>
    </location>
</feature>
<feature type="region of interest" description="Disordered" evidence="1">
    <location>
        <begin position="104"/>
        <end position="198"/>
    </location>
</feature>
<evidence type="ECO:0000313" key="3">
    <source>
        <dbReference type="Proteomes" id="UP000030752"/>
    </source>
</evidence>
<dbReference type="Proteomes" id="UP000030752">
    <property type="component" value="Unassembled WGS sequence"/>
</dbReference>
<proteinExistence type="predicted"/>
<evidence type="ECO:0000313" key="2">
    <source>
        <dbReference type="EMBL" id="ETN43870.1"/>
    </source>
</evidence>
<feature type="compositionally biased region" description="Basic and acidic residues" evidence="1">
    <location>
        <begin position="128"/>
        <end position="142"/>
    </location>
</feature>
<gene>
    <name evidence="2" type="ORF">HMPREF1541_11001</name>
</gene>
<reference evidence="2 3" key="1">
    <citation type="submission" date="2013-03" db="EMBL/GenBank/DDBJ databases">
        <title>The Genome Sequence of Phialophora europaea CBS 101466.</title>
        <authorList>
            <consortium name="The Broad Institute Genomics Platform"/>
            <person name="Cuomo C."/>
            <person name="de Hoog S."/>
            <person name="Gorbushina A."/>
            <person name="Walker B."/>
            <person name="Young S.K."/>
            <person name="Zeng Q."/>
            <person name="Gargeya S."/>
            <person name="Fitzgerald M."/>
            <person name="Haas B."/>
            <person name="Abouelleil A."/>
            <person name="Allen A.W."/>
            <person name="Alvarado L."/>
            <person name="Arachchi H.M."/>
            <person name="Berlin A.M."/>
            <person name="Chapman S.B."/>
            <person name="Gainer-Dewar J."/>
            <person name="Goldberg J."/>
            <person name="Griggs A."/>
            <person name="Gujja S."/>
            <person name="Hansen M."/>
            <person name="Howarth C."/>
            <person name="Imamovic A."/>
            <person name="Ireland A."/>
            <person name="Larimer J."/>
            <person name="McCowan C."/>
            <person name="Murphy C."/>
            <person name="Pearson M."/>
            <person name="Poon T.W."/>
            <person name="Priest M."/>
            <person name="Roberts A."/>
            <person name="Saif S."/>
            <person name="Shea T."/>
            <person name="Sisk P."/>
            <person name="Sykes S."/>
            <person name="Wortman J."/>
            <person name="Nusbaum C."/>
            <person name="Birren B."/>
        </authorList>
    </citation>
    <scope>NUCLEOTIDE SEQUENCE [LARGE SCALE GENOMIC DNA]</scope>
    <source>
        <strain evidence="2 3">CBS 101466</strain>
    </source>
</reference>
<sequence>MPATPGDEGKAKRNLVRWDDDKDKQLLLCMQYACNKAGIRIPWDSVAKQMGDKFSGGACVQHLAKLRNRMAEENIPVPPPLPRGLVTSTPSRVYAKRAADEMDLPDIEPLNRADDSSKPATKKRKATKKDAAVKEESDHENIPDLYDSDADYGATPTKAAKNKPKKGGNTKKNTCRKSIAEPADEMSEPTTPTSATRTRGIRVNYAQFDNPLGEDEAEDVKPTINDEDEPASEAEANVANTAGAVEEDVKDEEAAVAFDEPETVNPKATVKRTVPQQVTPILTPASGPNEQHADTDELLRRTHTTHNPTLFNFQDMGNNQTIAGWAPQYGGYNAPVNSFAGYNMNQAQDQNRFASNNGPSGFMWGTGQGLFQNNFENNPAWLNSSFQDTHGLHSTPTSMGRNTSLTLTSPFGVKDPMSTNVDDLMTAFDPTADHSTSATRTNSKESIEYQDSLKGFDSLTSYGGGEELDMSSFGAGRFDDDNEMLSFLDFDAEDAS</sequence>
<dbReference type="HOGENOM" id="CLU_549830_0_0_1"/>
<evidence type="ECO:0000256" key="1">
    <source>
        <dbReference type="SAM" id="MobiDB-lite"/>
    </source>
</evidence>
<evidence type="ECO:0008006" key="4">
    <source>
        <dbReference type="Google" id="ProtNLM"/>
    </source>
</evidence>